<dbReference type="GO" id="GO:0006355">
    <property type="term" value="P:regulation of DNA-templated transcription"/>
    <property type="evidence" value="ECO:0007669"/>
    <property type="project" value="InterPro"/>
</dbReference>
<dbReference type="PROSITE" id="PS50043">
    <property type="entry name" value="HTH_LUXR_2"/>
    <property type="match status" value="1"/>
</dbReference>
<dbReference type="SMART" id="SM00421">
    <property type="entry name" value="HTH_LUXR"/>
    <property type="match status" value="1"/>
</dbReference>
<dbReference type="Gene3D" id="1.10.10.10">
    <property type="entry name" value="Winged helix-like DNA-binding domain superfamily/Winged helix DNA-binding domain"/>
    <property type="match status" value="2"/>
</dbReference>
<evidence type="ECO:0000313" key="2">
    <source>
        <dbReference type="EMBL" id="GGV06638.1"/>
    </source>
</evidence>
<accession>A0A8H9I104</accession>
<proteinExistence type="predicted"/>
<dbReference type="EMBL" id="BMUB01000040">
    <property type="protein sequence ID" value="GGV06638.1"/>
    <property type="molecule type" value="Genomic_DNA"/>
</dbReference>
<dbReference type="SUPFAM" id="SSF46894">
    <property type="entry name" value="C-terminal effector domain of the bipartite response regulators"/>
    <property type="match status" value="1"/>
</dbReference>
<dbReference type="InterPro" id="IPR000792">
    <property type="entry name" value="Tscrpt_reg_LuxR_C"/>
</dbReference>
<organism evidence="2 3">
    <name type="scientific">Kitasatospora aureofaciens</name>
    <name type="common">Streptomyces aureofaciens</name>
    <dbReference type="NCBI Taxonomy" id="1894"/>
    <lineage>
        <taxon>Bacteria</taxon>
        <taxon>Bacillati</taxon>
        <taxon>Actinomycetota</taxon>
        <taxon>Actinomycetes</taxon>
        <taxon>Kitasatosporales</taxon>
        <taxon>Streptomycetaceae</taxon>
        <taxon>Kitasatospora</taxon>
    </lineage>
</organism>
<protein>
    <recommendedName>
        <fullName evidence="1">HTH luxR-type domain-containing protein</fullName>
    </recommendedName>
</protein>
<sequence length="346" mass="37335">MFGVFCLMLTGESGMLSMLGLDATAEAVYRAMLAHPQDGTAALRQRLSLSDESVRQALDTLSELALLRPAHGRQGELRAVSPDVGMEILIARQQAELAAQQLRVEASRAAAAELIAEFAESRPTGGAETDVERLVGMDQIRDRLASLTRQVRHEVMTFAPGGAHSPEDIAAAKPLNRQLRERGVQLRTVYLDSIRNSPATVEYVNWLTRQGGQVRTTPTLPTRMIITDRTSAVIPVRTDDTGVGAVVLTGEGTLTALCALFESVWGSASPLGEEAPKRTDGLSAQEATAIRLLADGLTDEAVAKRLGVSHRTARRLATELMERLGARSRFEAGVRAVQQGWLPHSV</sequence>
<dbReference type="InterPro" id="IPR051797">
    <property type="entry name" value="TrmB-like"/>
</dbReference>
<dbReference type="Proteomes" id="UP000610124">
    <property type="component" value="Unassembled WGS sequence"/>
</dbReference>
<dbReference type="Pfam" id="PF00196">
    <property type="entry name" value="GerE"/>
    <property type="match status" value="1"/>
</dbReference>
<reference evidence="2" key="2">
    <citation type="submission" date="2020-09" db="EMBL/GenBank/DDBJ databases">
        <authorList>
            <person name="Sun Q."/>
            <person name="Ohkuma M."/>
        </authorList>
    </citation>
    <scope>NUCLEOTIDE SEQUENCE</scope>
    <source>
        <strain evidence="2">JCM 4434</strain>
    </source>
</reference>
<evidence type="ECO:0000313" key="3">
    <source>
        <dbReference type="Proteomes" id="UP000610124"/>
    </source>
</evidence>
<comment type="caution">
    <text evidence="2">The sequence shown here is derived from an EMBL/GenBank/DDBJ whole genome shotgun (WGS) entry which is preliminary data.</text>
</comment>
<dbReference type="GO" id="GO:0003677">
    <property type="term" value="F:DNA binding"/>
    <property type="evidence" value="ECO:0007669"/>
    <property type="project" value="InterPro"/>
</dbReference>
<reference evidence="2" key="1">
    <citation type="journal article" date="2014" name="Int. J. Syst. Evol. Microbiol.">
        <title>Complete genome sequence of Corynebacterium casei LMG S-19264T (=DSM 44701T), isolated from a smear-ripened cheese.</title>
        <authorList>
            <consortium name="US DOE Joint Genome Institute (JGI-PGF)"/>
            <person name="Walter F."/>
            <person name="Albersmeier A."/>
            <person name="Kalinowski J."/>
            <person name="Ruckert C."/>
        </authorList>
    </citation>
    <scope>NUCLEOTIDE SEQUENCE</scope>
    <source>
        <strain evidence="2">JCM 4434</strain>
    </source>
</reference>
<dbReference type="InterPro" id="IPR016032">
    <property type="entry name" value="Sig_transdc_resp-reg_C-effctor"/>
</dbReference>
<evidence type="ECO:0000259" key="1">
    <source>
        <dbReference type="PROSITE" id="PS50043"/>
    </source>
</evidence>
<name>A0A8H9I104_KITAU</name>
<dbReference type="PANTHER" id="PTHR34293:SF1">
    <property type="entry name" value="HTH-TYPE TRANSCRIPTIONAL REGULATOR TRMBL2"/>
    <property type="match status" value="1"/>
</dbReference>
<dbReference type="PANTHER" id="PTHR34293">
    <property type="entry name" value="HTH-TYPE TRANSCRIPTIONAL REGULATOR TRMBL2"/>
    <property type="match status" value="1"/>
</dbReference>
<gene>
    <name evidence="2" type="ORF">GCM10010502_72090</name>
</gene>
<dbReference type="InterPro" id="IPR036388">
    <property type="entry name" value="WH-like_DNA-bd_sf"/>
</dbReference>
<feature type="domain" description="HTH luxR-type" evidence="1">
    <location>
        <begin position="275"/>
        <end position="340"/>
    </location>
</feature>
<dbReference type="AlphaFoldDB" id="A0A8H9I104"/>